<evidence type="ECO:0000313" key="3">
    <source>
        <dbReference type="Proteomes" id="UP001347146"/>
    </source>
</evidence>
<name>A0ABU7M8G4_9ACTN</name>
<organism evidence="2 3">
    <name type="scientific">Gordonia sesuvii</name>
    <dbReference type="NCBI Taxonomy" id="3116777"/>
    <lineage>
        <taxon>Bacteria</taxon>
        <taxon>Bacillati</taxon>
        <taxon>Actinomycetota</taxon>
        <taxon>Actinomycetes</taxon>
        <taxon>Mycobacteriales</taxon>
        <taxon>Gordoniaceae</taxon>
        <taxon>Gordonia</taxon>
    </lineage>
</organism>
<sequence length="161" mass="16410">MRPRHAIHLVGPLALAIALVGTPEAAAAPAHRLPTLHVPTVAHGPACAGQVVVDATSIAALQQRSGPPIDNRGRLYVSATGGFFGVSESLGAPCDVRVTIAWHNLTSGRTGTISGTVAGLLAPAAPLGSLTRMVTTGSGRVELMVSTDRPHLPARGTMTVH</sequence>
<dbReference type="RefSeq" id="WP_330430767.1">
    <property type="nucleotide sequence ID" value="NZ_JAZDUF010000001.1"/>
</dbReference>
<evidence type="ECO:0000256" key="1">
    <source>
        <dbReference type="SAM" id="SignalP"/>
    </source>
</evidence>
<proteinExistence type="predicted"/>
<accession>A0ABU7M8G4</accession>
<reference evidence="2 3" key="1">
    <citation type="submission" date="2024-01" db="EMBL/GenBank/DDBJ databases">
        <title>Draft genome sequence of Gordonia sp. LSe1-13.</title>
        <authorList>
            <person name="Suphannarot A."/>
            <person name="Mingma R."/>
        </authorList>
    </citation>
    <scope>NUCLEOTIDE SEQUENCE [LARGE SCALE GENOMIC DNA]</scope>
    <source>
        <strain evidence="2 3">LSe1-13</strain>
    </source>
</reference>
<dbReference type="Proteomes" id="UP001347146">
    <property type="component" value="Unassembled WGS sequence"/>
</dbReference>
<gene>
    <name evidence="2" type="ORF">VZC37_02130</name>
</gene>
<evidence type="ECO:0000313" key="2">
    <source>
        <dbReference type="EMBL" id="MEE3849113.1"/>
    </source>
</evidence>
<feature type="chain" id="PRO_5046080633" evidence="1">
    <location>
        <begin position="28"/>
        <end position="161"/>
    </location>
</feature>
<dbReference type="EMBL" id="JAZDUF010000001">
    <property type="protein sequence ID" value="MEE3849113.1"/>
    <property type="molecule type" value="Genomic_DNA"/>
</dbReference>
<protein>
    <submittedName>
        <fullName evidence="2">Uncharacterized protein</fullName>
    </submittedName>
</protein>
<keyword evidence="1" id="KW-0732">Signal</keyword>
<comment type="caution">
    <text evidence="2">The sequence shown here is derived from an EMBL/GenBank/DDBJ whole genome shotgun (WGS) entry which is preliminary data.</text>
</comment>
<feature type="signal peptide" evidence="1">
    <location>
        <begin position="1"/>
        <end position="27"/>
    </location>
</feature>
<keyword evidence="3" id="KW-1185">Reference proteome</keyword>